<dbReference type="InterPro" id="IPR001303">
    <property type="entry name" value="Aldolase_II/adducin_N"/>
</dbReference>
<sequence>MTIISQSHADQFSHPALLRPRIHDVPRDGDAPRLHAEAATRTVRDERLHRKQQLAASLRLLAQHGVEPGLAGHLSARDPEHIDHFWVNPVGVPFSHIRVSDLLRIDSDGRVVEGDGPVNISGIPYHHAVQRARPDVVGIVHAHSFHAKTWSAFRQPVEPIIADLAAFHEDQVVFVPDRSLDAATGRDAVAQQFVRALGERNILLWANHGHWTVGNSVESAAWRFIAYESAARVQLTARAAGTAIIDPPTQHPSPDQREGWAWLSFLPYWDEIVRAQPDLLD</sequence>
<dbReference type="Gene3D" id="3.40.225.10">
    <property type="entry name" value="Class II aldolase/adducin N-terminal domain"/>
    <property type="match status" value="1"/>
</dbReference>
<protein>
    <submittedName>
        <fullName evidence="3">Aldolase</fullName>
    </submittedName>
</protein>
<dbReference type="GO" id="GO:0051015">
    <property type="term" value="F:actin filament binding"/>
    <property type="evidence" value="ECO:0007669"/>
    <property type="project" value="TreeGrafter"/>
</dbReference>
<dbReference type="RefSeq" id="WP_097382767.1">
    <property type="nucleotide sequence ID" value="NZ_CP023741.1"/>
</dbReference>
<evidence type="ECO:0000313" key="3">
    <source>
        <dbReference type="EMBL" id="ATI79429.1"/>
    </source>
</evidence>
<evidence type="ECO:0000256" key="1">
    <source>
        <dbReference type="ARBA" id="ARBA00037961"/>
    </source>
</evidence>
<organism evidence="3 4">
    <name type="scientific">Sphingobium yanoikuyae</name>
    <name type="common">Sphingomonas yanoikuyae</name>
    <dbReference type="NCBI Taxonomy" id="13690"/>
    <lineage>
        <taxon>Bacteria</taxon>
        <taxon>Pseudomonadati</taxon>
        <taxon>Pseudomonadota</taxon>
        <taxon>Alphaproteobacteria</taxon>
        <taxon>Sphingomonadales</taxon>
        <taxon>Sphingomonadaceae</taxon>
        <taxon>Sphingobium</taxon>
    </lineage>
</organism>
<dbReference type="PANTHER" id="PTHR10672">
    <property type="entry name" value="ADDUCIN"/>
    <property type="match status" value="1"/>
</dbReference>
<dbReference type="SMART" id="SM01007">
    <property type="entry name" value="Aldolase_II"/>
    <property type="match status" value="1"/>
</dbReference>
<dbReference type="InterPro" id="IPR036409">
    <property type="entry name" value="Aldolase_II/adducin_N_sf"/>
</dbReference>
<dbReference type="InterPro" id="IPR051017">
    <property type="entry name" value="Aldolase-II_Adducin_sf"/>
</dbReference>
<evidence type="ECO:0000313" key="4">
    <source>
        <dbReference type="Proteomes" id="UP000219422"/>
    </source>
</evidence>
<dbReference type="Pfam" id="PF00596">
    <property type="entry name" value="Aldolase_II"/>
    <property type="match status" value="1"/>
</dbReference>
<dbReference type="PANTHER" id="PTHR10672:SF3">
    <property type="entry name" value="PROTEIN HU-LI TAI SHAO"/>
    <property type="match status" value="1"/>
</dbReference>
<dbReference type="NCBIfam" id="NF004855">
    <property type="entry name" value="PRK06208.1"/>
    <property type="match status" value="1"/>
</dbReference>
<dbReference type="AlphaFoldDB" id="A0A291MWE2"/>
<evidence type="ECO:0000259" key="2">
    <source>
        <dbReference type="SMART" id="SM01007"/>
    </source>
</evidence>
<gene>
    <name evidence="3" type="ORF">A6768_04910</name>
</gene>
<feature type="domain" description="Class II aldolase/adducin N-terminal" evidence="2">
    <location>
        <begin position="52"/>
        <end position="235"/>
    </location>
</feature>
<dbReference type="GeneID" id="57776178"/>
<dbReference type="GO" id="GO:0005856">
    <property type="term" value="C:cytoskeleton"/>
    <property type="evidence" value="ECO:0007669"/>
    <property type="project" value="TreeGrafter"/>
</dbReference>
<dbReference type="KEGG" id="sya:A6768_04910"/>
<reference evidence="3 4" key="1">
    <citation type="submission" date="2017-10" db="EMBL/GenBank/DDBJ databases">
        <title>Sphingobium yanoikuyae S72.</title>
        <authorList>
            <person name="Sanchez E."/>
            <person name="Bustos P."/>
            <person name="Mendoza P."/>
            <person name="Guo X."/>
            <person name="Mendoza A."/>
        </authorList>
    </citation>
    <scope>NUCLEOTIDE SEQUENCE [LARGE SCALE GENOMIC DNA]</scope>
    <source>
        <strain evidence="3 4">S72</strain>
    </source>
</reference>
<proteinExistence type="inferred from homology"/>
<comment type="similarity">
    <text evidence="1">Belongs to the aldolase class II family.</text>
</comment>
<name>A0A291MWE2_SPHYA</name>
<accession>A0A291MWE2</accession>
<dbReference type="SUPFAM" id="SSF53639">
    <property type="entry name" value="AraD/HMP-PK domain-like"/>
    <property type="match status" value="1"/>
</dbReference>
<dbReference type="EMBL" id="CP023741">
    <property type="protein sequence ID" value="ATI79429.1"/>
    <property type="molecule type" value="Genomic_DNA"/>
</dbReference>
<dbReference type="Proteomes" id="UP000219422">
    <property type="component" value="Chromosome"/>
</dbReference>